<comment type="caution">
    <text evidence="1">The sequence shown here is derived from an EMBL/GenBank/DDBJ whole genome shotgun (WGS) entry which is preliminary data.</text>
</comment>
<keyword evidence="2" id="KW-1185">Reference proteome</keyword>
<dbReference type="Proteomes" id="UP000724584">
    <property type="component" value="Unassembled WGS sequence"/>
</dbReference>
<gene>
    <name evidence="1" type="ORF">F5144DRAFT_489087</name>
</gene>
<accession>A0ACB7P7Z5</accession>
<proteinExistence type="predicted"/>
<protein>
    <submittedName>
        <fullName evidence="1">DNA-binding protein</fullName>
    </submittedName>
</protein>
<evidence type="ECO:0000313" key="2">
    <source>
        <dbReference type="Proteomes" id="UP000724584"/>
    </source>
</evidence>
<dbReference type="EMBL" id="JAGIZQ010000004">
    <property type="protein sequence ID" value="KAH6632359.1"/>
    <property type="molecule type" value="Genomic_DNA"/>
</dbReference>
<organism evidence="1 2">
    <name type="scientific">Chaetomium tenue</name>
    <dbReference type="NCBI Taxonomy" id="1854479"/>
    <lineage>
        <taxon>Eukaryota</taxon>
        <taxon>Fungi</taxon>
        <taxon>Dikarya</taxon>
        <taxon>Ascomycota</taxon>
        <taxon>Pezizomycotina</taxon>
        <taxon>Sordariomycetes</taxon>
        <taxon>Sordariomycetidae</taxon>
        <taxon>Sordariales</taxon>
        <taxon>Chaetomiaceae</taxon>
        <taxon>Chaetomium</taxon>
    </lineage>
</organism>
<sequence length="326" mass="34747">MPPPQPEPTPEETDSLPLDHSHILLSSFNSFLTVAIHNILYYRHIYPPSTFLSTKAYNLPVHQNRHPKVCAWIRDAVDAVAAQLATGHVSRVAIVIHAPLEPPLLNPSPSQTQTPPTNSQPPIPSGAVLERWLIDTSHFPTWPSPTSTTTTIAPSSNANSKAMRDFARVLARDARSEEAREGHLGADARNPGLAWPDLDEQLRGALRRMAGVAEGMAPLEGLFGYQGGGGGDGGNGGGGAGSGCSFTVAVELGEEGRAPIGHPQAWIPSEPNLQPKGKGRAVAGEDIGGVRTRPIRAVEAGPLFFECWVEESKAKEVLMKMAEGPD</sequence>
<name>A0ACB7P7Z5_9PEZI</name>
<reference evidence="1 2" key="1">
    <citation type="journal article" date="2021" name="Nat. Commun.">
        <title>Genetic determinants of endophytism in the Arabidopsis root mycobiome.</title>
        <authorList>
            <person name="Mesny F."/>
            <person name="Miyauchi S."/>
            <person name="Thiergart T."/>
            <person name="Pickel B."/>
            <person name="Atanasova L."/>
            <person name="Karlsson M."/>
            <person name="Huettel B."/>
            <person name="Barry K.W."/>
            <person name="Haridas S."/>
            <person name="Chen C."/>
            <person name="Bauer D."/>
            <person name="Andreopoulos W."/>
            <person name="Pangilinan J."/>
            <person name="LaButti K."/>
            <person name="Riley R."/>
            <person name="Lipzen A."/>
            <person name="Clum A."/>
            <person name="Drula E."/>
            <person name="Henrissat B."/>
            <person name="Kohler A."/>
            <person name="Grigoriev I.V."/>
            <person name="Martin F.M."/>
            <person name="Hacquard S."/>
        </authorList>
    </citation>
    <scope>NUCLEOTIDE SEQUENCE [LARGE SCALE GENOMIC DNA]</scope>
    <source>
        <strain evidence="1 2">MPI-SDFR-AT-0079</strain>
    </source>
</reference>
<evidence type="ECO:0000313" key="1">
    <source>
        <dbReference type="EMBL" id="KAH6632359.1"/>
    </source>
</evidence>
<keyword evidence="1" id="KW-0238">DNA-binding</keyword>